<gene>
    <name evidence="2" type="ORF">FF125_21635</name>
</gene>
<keyword evidence="2" id="KW-0808">Transferase</keyword>
<dbReference type="RefSeq" id="WP_138952276.1">
    <property type="nucleotide sequence ID" value="NZ_CP040749.1"/>
</dbReference>
<evidence type="ECO:0000313" key="3">
    <source>
        <dbReference type="Proteomes" id="UP000306229"/>
    </source>
</evidence>
<dbReference type="InterPro" id="IPR016181">
    <property type="entry name" value="Acyl_CoA_acyltransferase"/>
</dbReference>
<proteinExistence type="predicted"/>
<dbReference type="AlphaFoldDB" id="A0A5B7U005"/>
<keyword evidence="3" id="KW-1185">Reference proteome</keyword>
<dbReference type="Gene3D" id="3.40.630.30">
    <property type="match status" value="1"/>
</dbReference>
<name>A0A5B7U005_9FLAO</name>
<dbReference type="InterPro" id="IPR000182">
    <property type="entry name" value="GNAT_dom"/>
</dbReference>
<protein>
    <submittedName>
        <fullName evidence="2">GNAT family N-acetyltransferase</fullName>
    </submittedName>
</protein>
<dbReference type="Proteomes" id="UP000306229">
    <property type="component" value="Chromosome"/>
</dbReference>
<organism evidence="2 3">
    <name type="scientific">Aureibaculum algae</name>
    <dbReference type="NCBI Taxonomy" id="2584122"/>
    <lineage>
        <taxon>Bacteria</taxon>
        <taxon>Pseudomonadati</taxon>
        <taxon>Bacteroidota</taxon>
        <taxon>Flavobacteriia</taxon>
        <taxon>Flavobacteriales</taxon>
        <taxon>Flavobacteriaceae</taxon>
        <taxon>Aureibaculum</taxon>
    </lineage>
</organism>
<reference evidence="2 3" key="1">
    <citation type="submission" date="2019-05" db="EMBL/GenBank/DDBJ databases">
        <title>Algicella ahnfeltiae gen. nov., sp. nov., a novel marine bacterium of the family Flavobacteriaceae isolated from a red alga.</title>
        <authorList>
            <person name="Nedashkovskaya O.I."/>
            <person name="Kukhlevskiy A.D."/>
            <person name="Kim S.-G."/>
            <person name="Zhukova N.V."/>
            <person name="Mikhailov V.V."/>
        </authorList>
    </citation>
    <scope>NUCLEOTIDE SEQUENCE [LARGE SCALE GENOMIC DNA]</scope>
    <source>
        <strain evidence="2 3">10Alg115</strain>
    </source>
</reference>
<evidence type="ECO:0000259" key="1">
    <source>
        <dbReference type="PROSITE" id="PS51186"/>
    </source>
</evidence>
<accession>A0A5B7U005</accession>
<dbReference type="OrthoDB" id="9796171at2"/>
<dbReference type="PROSITE" id="PS51186">
    <property type="entry name" value="GNAT"/>
    <property type="match status" value="1"/>
</dbReference>
<dbReference type="GO" id="GO:0016747">
    <property type="term" value="F:acyltransferase activity, transferring groups other than amino-acyl groups"/>
    <property type="evidence" value="ECO:0007669"/>
    <property type="project" value="InterPro"/>
</dbReference>
<feature type="domain" description="N-acetyltransferase" evidence="1">
    <location>
        <begin position="6"/>
        <end position="148"/>
    </location>
</feature>
<dbReference type="KEGG" id="fbe:FF125_21635"/>
<sequence>MKWFLKTFDQLSLNEFYSILKLRIDIFVVEQNCPYPELDNKDQLAHHLFCINNNEVIAYTRIFKPGDYYVQSAFGRVVVHENFRKQELGKKLIEQTINETYKLYGKTPIKIGGQVYLKKFYESFGFQQKGEGYLEDGIPHIYMILDNEQS</sequence>
<dbReference type="SUPFAM" id="SSF55729">
    <property type="entry name" value="Acyl-CoA N-acyltransferases (Nat)"/>
    <property type="match status" value="1"/>
</dbReference>
<dbReference type="Pfam" id="PF13673">
    <property type="entry name" value="Acetyltransf_10"/>
    <property type="match status" value="1"/>
</dbReference>
<evidence type="ECO:0000313" key="2">
    <source>
        <dbReference type="EMBL" id="QCX40921.1"/>
    </source>
</evidence>
<dbReference type="EMBL" id="CP040749">
    <property type="protein sequence ID" value="QCX40921.1"/>
    <property type="molecule type" value="Genomic_DNA"/>
</dbReference>
<dbReference type="CDD" id="cd04301">
    <property type="entry name" value="NAT_SF"/>
    <property type="match status" value="1"/>
</dbReference>